<dbReference type="AlphaFoldDB" id="A0A382FRQ4"/>
<feature type="non-terminal residue" evidence="3">
    <location>
        <position position="218"/>
    </location>
</feature>
<accession>A0A382FRQ4</accession>
<protein>
    <submittedName>
        <fullName evidence="3">Uncharacterized protein</fullName>
    </submittedName>
</protein>
<keyword evidence="2" id="KW-1133">Transmembrane helix</keyword>
<keyword evidence="2" id="KW-0472">Membrane</keyword>
<evidence type="ECO:0000256" key="1">
    <source>
        <dbReference type="SAM" id="MobiDB-lite"/>
    </source>
</evidence>
<feature type="region of interest" description="Disordered" evidence="1">
    <location>
        <begin position="172"/>
        <end position="218"/>
    </location>
</feature>
<name>A0A382FRQ4_9ZZZZ</name>
<feature type="compositionally biased region" description="Low complexity" evidence="1">
    <location>
        <begin position="196"/>
        <end position="218"/>
    </location>
</feature>
<reference evidence="3" key="1">
    <citation type="submission" date="2018-05" db="EMBL/GenBank/DDBJ databases">
        <authorList>
            <person name="Lanie J.A."/>
            <person name="Ng W.-L."/>
            <person name="Kazmierczak K.M."/>
            <person name="Andrzejewski T.M."/>
            <person name="Davidsen T.M."/>
            <person name="Wayne K.J."/>
            <person name="Tettelin H."/>
            <person name="Glass J.I."/>
            <person name="Rusch D."/>
            <person name="Podicherti R."/>
            <person name="Tsui H.-C.T."/>
            <person name="Winkler M.E."/>
        </authorList>
    </citation>
    <scope>NUCLEOTIDE SEQUENCE</scope>
</reference>
<gene>
    <name evidence="3" type="ORF">METZ01_LOCUS218193</name>
</gene>
<feature type="transmembrane region" description="Helical" evidence="2">
    <location>
        <begin position="6"/>
        <end position="28"/>
    </location>
</feature>
<keyword evidence="2" id="KW-0812">Transmembrane</keyword>
<sequence>MIKNVLPWAISGIALVCCVATIYSLMAYRDVVNKIVASEEFSDLEDYGQAITILESAMTSSIVKFFGVKRETLEDLSTAAATREVDKRHFEDGLNAGSDDLLDGINKLSEIARDSRYFDQSQIKIGEFRLQLLQLELDSADEKTKKAEEEIKLLFISNKVLETTLNQETESKLAAESAASMANQRADDEATAKRSAQQQAADQELLAQEEAAGKKLAQ</sequence>
<dbReference type="EMBL" id="UINC01051322">
    <property type="protein sequence ID" value="SVB65339.1"/>
    <property type="molecule type" value="Genomic_DNA"/>
</dbReference>
<organism evidence="3">
    <name type="scientific">marine metagenome</name>
    <dbReference type="NCBI Taxonomy" id="408172"/>
    <lineage>
        <taxon>unclassified sequences</taxon>
        <taxon>metagenomes</taxon>
        <taxon>ecological metagenomes</taxon>
    </lineage>
</organism>
<evidence type="ECO:0000256" key="2">
    <source>
        <dbReference type="SAM" id="Phobius"/>
    </source>
</evidence>
<evidence type="ECO:0000313" key="3">
    <source>
        <dbReference type="EMBL" id="SVB65339.1"/>
    </source>
</evidence>
<proteinExistence type="predicted"/>